<dbReference type="AlphaFoldDB" id="A0A370N9F7"/>
<dbReference type="GO" id="GO:0015192">
    <property type="term" value="F:L-phenylalanine transmembrane transporter activity"/>
    <property type="evidence" value="ECO:0007669"/>
    <property type="project" value="TreeGrafter"/>
</dbReference>
<evidence type="ECO:0000256" key="5">
    <source>
        <dbReference type="ARBA" id="ARBA00022840"/>
    </source>
</evidence>
<protein>
    <submittedName>
        <fullName evidence="7">ABC transporter ATP-binding protein</fullName>
    </submittedName>
</protein>
<dbReference type="SMART" id="SM00382">
    <property type="entry name" value="AAA"/>
    <property type="match status" value="1"/>
</dbReference>
<keyword evidence="8" id="KW-1185">Reference proteome</keyword>
<keyword evidence="3" id="KW-0472">Membrane</keyword>
<dbReference type="GO" id="GO:0015808">
    <property type="term" value="P:L-alanine transport"/>
    <property type="evidence" value="ECO:0007669"/>
    <property type="project" value="TreeGrafter"/>
</dbReference>
<keyword evidence="4" id="KW-0547">Nucleotide-binding</keyword>
<dbReference type="SUPFAM" id="SSF52540">
    <property type="entry name" value="P-loop containing nucleoside triphosphate hydrolases"/>
    <property type="match status" value="1"/>
</dbReference>
<evidence type="ECO:0000256" key="4">
    <source>
        <dbReference type="ARBA" id="ARBA00022741"/>
    </source>
</evidence>
<organism evidence="7 8">
    <name type="scientific">Paraburkholderia lacunae</name>
    <dbReference type="NCBI Taxonomy" id="2211104"/>
    <lineage>
        <taxon>Bacteria</taxon>
        <taxon>Pseudomonadati</taxon>
        <taxon>Pseudomonadota</taxon>
        <taxon>Betaproteobacteria</taxon>
        <taxon>Burkholderiales</taxon>
        <taxon>Burkholderiaceae</taxon>
        <taxon>Paraburkholderia</taxon>
    </lineage>
</organism>
<name>A0A370N9F7_9BURK</name>
<dbReference type="InterPro" id="IPR003593">
    <property type="entry name" value="AAA+_ATPase"/>
</dbReference>
<dbReference type="InterPro" id="IPR027417">
    <property type="entry name" value="P-loop_NTPase"/>
</dbReference>
<dbReference type="GO" id="GO:1903805">
    <property type="term" value="P:L-valine import across plasma membrane"/>
    <property type="evidence" value="ECO:0007669"/>
    <property type="project" value="TreeGrafter"/>
</dbReference>
<dbReference type="GO" id="GO:0015188">
    <property type="term" value="F:L-isoleucine transmembrane transporter activity"/>
    <property type="evidence" value="ECO:0007669"/>
    <property type="project" value="TreeGrafter"/>
</dbReference>
<evidence type="ECO:0000256" key="2">
    <source>
        <dbReference type="ARBA" id="ARBA00022475"/>
    </source>
</evidence>
<keyword evidence="3" id="KW-0997">Cell inner membrane</keyword>
<dbReference type="Pfam" id="PF00005">
    <property type="entry name" value="ABC_tran"/>
    <property type="match status" value="1"/>
</dbReference>
<dbReference type="GO" id="GO:0005304">
    <property type="term" value="F:L-valine transmembrane transporter activity"/>
    <property type="evidence" value="ECO:0007669"/>
    <property type="project" value="TreeGrafter"/>
</dbReference>
<dbReference type="PANTHER" id="PTHR45772:SF7">
    <property type="entry name" value="AMINO ACID ABC TRANSPORTER ATP-BINDING PROTEIN"/>
    <property type="match status" value="1"/>
</dbReference>
<dbReference type="InterPro" id="IPR003439">
    <property type="entry name" value="ABC_transporter-like_ATP-bd"/>
</dbReference>
<accession>A0A370N9F7</accession>
<proteinExistence type="predicted"/>
<dbReference type="InterPro" id="IPR032823">
    <property type="entry name" value="BCA_ABC_TP_C"/>
</dbReference>
<dbReference type="GO" id="GO:0005524">
    <property type="term" value="F:ATP binding"/>
    <property type="evidence" value="ECO:0007669"/>
    <property type="project" value="UniProtKB-KW"/>
</dbReference>
<dbReference type="PANTHER" id="PTHR45772">
    <property type="entry name" value="CONSERVED COMPONENT OF ABC TRANSPORTER FOR NATURAL AMINO ACIDS-RELATED"/>
    <property type="match status" value="1"/>
</dbReference>
<dbReference type="OrthoDB" id="9781337at2"/>
<evidence type="ECO:0000256" key="1">
    <source>
        <dbReference type="ARBA" id="ARBA00022448"/>
    </source>
</evidence>
<dbReference type="GO" id="GO:0005886">
    <property type="term" value="C:plasma membrane"/>
    <property type="evidence" value="ECO:0007669"/>
    <property type="project" value="TreeGrafter"/>
</dbReference>
<comment type="caution">
    <text evidence="7">The sequence shown here is derived from an EMBL/GenBank/DDBJ whole genome shotgun (WGS) entry which is preliminary data.</text>
</comment>
<dbReference type="RefSeq" id="WP_115101483.1">
    <property type="nucleotide sequence ID" value="NZ_QHKS01000008.1"/>
</dbReference>
<dbReference type="InterPro" id="IPR051120">
    <property type="entry name" value="ABC_AA/LPS_Transport"/>
</dbReference>
<gene>
    <name evidence="7" type="ORF">DLM46_14740</name>
</gene>
<evidence type="ECO:0000256" key="3">
    <source>
        <dbReference type="ARBA" id="ARBA00022519"/>
    </source>
</evidence>
<evidence type="ECO:0000259" key="6">
    <source>
        <dbReference type="PROSITE" id="PS50893"/>
    </source>
</evidence>
<dbReference type="PROSITE" id="PS50893">
    <property type="entry name" value="ABC_TRANSPORTER_2"/>
    <property type="match status" value="1"/>
</dbReference>
<feature type="domain" description="ABC transporter" evidence="6">
    <location>
        <begin position="4"/>
        <end position="247"/>
    </location>
</feature>
<dbReference type="FunFam" id="3.40.50.300:FF:000421">
    <property type="entry name" value="Branched-chain amino acid ABC transporter ATP-binding protein"/>
    <property type="match status" value="1"/>
</dbReference>
<sequence>MSVLEVRSVSKRFGSLAAVRDVSLTVEKGELRAVIGPNGAGKTTFFNLISGFFPPSMGTIVFDGLDITALPAYRRVAAGIARTFQITEIFPELTVFENVCISAEVTEGFRLRPWIGSTERARVRRHVEETLELTGLAGKSHRLVGELPHGDQRVAEIAMALALRPRLLLLDEPTAGMGDQETHEITQLVRRLHGDRNFTIVLIEHDMRVVFHLADRITVLDQGSVLAEGSPEQIASNEAVQAAYLGNAA</sequence>
<dbReference type="Gene3D" id="3.40.50.300">
    <property type="entry name" value="P-loop containing nucleotide triphosphate hydrolases"/>
    <property type="match status" value="1"/>
</dbReference>
<dbReference type="EMBL" id="QHKS01000008">
    <property type="protein sequence ID" value="RDK02185.1"/>
    <property type="molecule type" value="Genomic_DNA"/>
</dbReference>
<dbReference type="GO" id="GO:0042941">
    <property type="term" value="P:D-alanine transmembrane transport"/>
    <property type="evidence" value="ECO:0007669"/>
    <property type="project" value="TreeGrafter"/>
</dbReference>
<keyword evidence="5 7" id="KW-0067">ATP-binding</keyword>
<dbReference type="Pfam" id="PF12399">
    <property type="entry name" value="BCA_ABC_TP_C"/>
    <property type="match status" value="1"/>
</dbReference>
<dbReference type="CDD" id="cd03219">
    <property type="entry name" value="ABC_Mj1267_LivG_branched"/>
    <property type="match status" value="1"/>
</dbReference>
<evidence type="ECO:0000313" key="8">
    <source>
        <dbReference type="Proteomes" id="UP000254875"/>
    </source>
</evidence>
<keyword evidence="1" id="KW-0813">Transport</keyword>
<evidence type="ECO:0000313" key="7">
    <source>
        <dbReference type="EMBL" id="RDK02185.1"/>
    </source>
</evidence>
<dbReference type="GO" id="GO:1903806">
    <property type="term" value="P:L-isoleucine import across plasma membrane"/>
    <property type="evidence" value="ECO:0007669"/>
    <property type="project" value="TreeGrafter"/>
</dbReference>
<dbReference type="GO" id="GO:0016887">
    <property type="term" value="F:ATP hydrolysis activity"/>
    <property type="evidence" value="ECO:0007669"/>
    <property type="project" value="InterPro"/>
</dbReference>
<keyword evidence="2" id="KW-1003">Cell membrane</keyword>
<reference evidence="8" key="1">
    <citation type="submission" date="2018-05" db="EMBL/GenBank/DDBJ databases">
        <authorList>
            <person name="Feng T."/>
        </authorList>
    </citation>
    <scope>NUCLEOTIDE SEQUENCE [LARGE SCALE GENOMIC DNA]</scope>
    <source>
        <strain evidence="8">S27</strain>
    </source>
</reference>
<dbReference type="Proteomes" id="UP000254875">
    <property type="component" value="Unassembled WGS sequence"/>
</dbReference>